<feature type="transmembrane region" description="Helical" evidence="7">
    <location>
        <begin position="31"/>
        <end position="55"/>
    </location>
</feature>
<dbReference type="AlphaFoldDB" id="A0A1A9V7A1"/>
<evidence type="ECO:0000313" key="9">
    <source>
        <dbReference type="EnsemblMetazoa" id="GAUT028198-PA"/>
    </source>
</evidence>
<evidence type="ECO:0000256" key="5">
    <source>
        <dbReference type="ARBA" id="ARBA00022989"/>
    </source>
</evidence>
<evidence type="ECO:0000259" key="8">
    <source>
        <dbReference type="Pfam" id="PF03188"/>
    </source>
</evidence>
<evidence type="ECO:0000256" key="1">
    <source>
        <dbReference type="ARBA" id="ARBA00004370"/>
    </source>
</evidence>
<dbReference type="GO" id="GO:0016020">
    <property type="term" value="C:membrane"/>
    <property type="evidence" value="ECO:0007669"/>
    <property type="project" value="UniProtKB-SubCell"/>
</dbReference>
<keyword evidence="3 7" id="KW-0812">Transmembrane</keyword>
<organism evidence="9 10">
    <name type="scientific">Glossina austeni</name>
    <name type="common">Savannah tsetse fly</name>
    <dbReference type="NCBI Taxonomy" id="7395"/>
    <lineage>
        <taxon>Eukaryota</taxon>
        <taxon>Metazoa</taxon>
        <taxon>Ecdysozoa</taxon>
        <taxon>Arthropoda</taxon>
        <taxon>Hexapoda</taxon>
        <taxon>Insecta</taxon>
        <taxon>Pterygota</taxon>
        <taxon>Neoptera</taxon>
        <taxon>Endopterygota</taxon>
        <taxon>Diptera</taxon>
        <taxon>Brachycera</taxon>
        <taxon>Muscomorpha</taxon>
        <taxon>Hippoboscoidea</taxon>
        <taxon>Glossinidae</taxon>
        <taxon>Glossina</taxon>
    </lineage>
</organism>
<dbReference type="EnsemblMetazoa" id="GAUT028198-RA">
    <property type="protein sequence ID" value="GAUT028198-PA"/>
    <property type="gene ID" value="GAUT028198"/>
</dbReference>
<keyword evidence="5 7" id="KW-1133">Transmembrane helix</keyword>
<dbReference type="Pfam" id="PF03188">
    <property type="entry name" value="Cytochrom_B561"/>
    <property type="match status" value="1"/>
</dbReference>
<sequence>MVTSGGLLAVAGTAKVFFNVEIHYTSFHGKIGIASLIMLLLNIVSGACYIASAVILDDLRLFHNFLGISSFALGMYSQLTGYNSGFFRRNFVRVRLYKILTFAVLIVGAFHPFDALLDAIETSLQFN</sequence>
<comment type="subcellular location">
    <subcellularLocation>
        <location evidence="1">Membrane</location>
    </subcellularLocation>
</comment>
<dbReference type="Proteomes" id="UP000078200">
    <property type="component" value="Unassembled WGS sequence"/>
</dbReference>
<proteinExistence type="predicted"/>
<evidence type="ECO:0000256" key="4">
    <source>
        <dbReference type="ARBA" id="ARBA00022982"/>
    </source>
</evidence>
<keyword evidence="4" id="KW-0249">Electron transport</keyword>
<protein>
    <recommendedName>
        <fullName evidence="8">Cytochrome b561 domain-containing protein</fullName>
    </recommendedName>
</protein>
<evidence type="ECO:0000256" key="6">
    <source>
        <dbReference type="ARBA" id="ARBA00023136"/>
    </source>
</evidence>
<keyword evidence="6 7" id="KW-0472">Membrane</keyword>
<name>A0A1A9V7A1_GLOAU</name>
<dbReference type="VEuPathDB" id="VectorBase:GAUT028198"/>
<keyword evidence="2" id="KW-0813">Transport</keyword>
<feature type="domain" description="Cytochrome b561" evidence="8">
    <location>
        <begin position="5"/>
        <end position="87"/>
    </location>
</feature>
<feature type="transmembrane region" description="Helical" evidence="7">
    <location>
        <begin position="94"/>
        <end position="113"/>
    </location>
</feature>
<keyword evidence="10" id="KW-1185">Reference proteome</keyword>
<evidence type="ECO:0000256" key="2">
    <source>
        <dbReference type="ARBA" id="ARBA00022448"/>
    </source>
</evidence>
<evidence type="ECO:0000313" key="10">
    <source>
        <dbReference type="Proteomes" id="UP000078200"/>
    </source>
</evidence>
<dbReference type="InterPro" id="IPR006593">
    <property type="entry name" value="Cyt_b561/ferric_Rdtase_TM"/>
</dbReference>
<evidence type="ECO:0000256" key="3">
    <source>
        <dbReference type="ARBA" id="ARBA00022692"/>
    </source>
</evidence>
<evidence type="ECO:0000256" key="7">
    <source>
        <dbReference type="SAM" id="Phobius"/>
    </source>
</evidence>
<feature type="transmembrane region" description="Helical" evidence="7">
    <location>
        <begin position="61"/>
        <end position="82"/>
    </location>
</feature>
<accession>A0A1A9V7A1</accession>
<reference evidence="9" key="1">
    <citation type="submission" date="2020-05" db="UniProtKB">
        <authorList>
            <consortium name="EnsemblMetazoa"/>
        </authorList>
    </citation>
    <scope>IDENTIFICATION</scope>
    <source>
        <strain evidence="9">TTRI</strain>
    </source>
</reference>
<dbReference type="Gene3D" id="1.20.120.1770">
    <property type="match status" value="1"/>
</dbReference>